<dbReference type="Proteomes" id="UP001522905">
    <property type="component" value="Unassembled WGS sequence"/>
</dbReference>
<comment type="similarity">
    <text evidence="1">Belongs to the ABC transporter superfamily.</text>
</comment>
<dbReference type="RefSeq" id="WP_248601785.1">
    <property type="nucleotide sequence ID" value="NZ_JAJIAO010000005.1"/>
</dbReference>
<dbReference type="EMBL" id="JAJIAO010000005">
    <property type="protein sequence ID" value="MCK8624917.1"/>
    <property type="molecule type" value="Genomic_DNA"/>
</dbReference>
<dbReference type="InterPro" id="IPR017871">
    <property type="entry name" value="ABC_transporter-like_CS"/>
</dbReference>
<feature type="coiled-coil region" evidence="5">
    <location>
        <begin position="261"/>
        <end position="295"/>
    </location>
</feature>
<dbReference type="Gene3D" id="3.40.50.300">
    <property type="entry name" value="P-loop containing nucleotide triphosphate hydrolases"/>
    <property type="match status" value="1"/>
</dbReference>
<dbReference type="PANTHER" id="PTHR43335:SF4">
    <property type="entry name" value="ABC TRANSPORTER, ATP-BINDING PROTEIN"/>
    <property type="match status" value="1"/>
</dbReference>
<evidence type="ECO:0000256" key="5">
    <source>
        <dbReference type="SAM" id="Coils"/>
    </source>
</evidence>
<evidence type="ECO:0000313" key="7">
    <source>
        <dbReference type="EMBL" id="MCK8624917.1"/>
    </source>
</evidence>
<evidence type="ECO:0000313" key="8">
    <source>
        <dbReference type="Proteomes" id="UP001522905"/>
    </source>
</evidence>
<gene>
    <name evidence="7" type="ORF">LNP07_05235</name>
</gene>
<dbReference type="SMART" id="SM00382">
    <property type="entry name" value="AAA"/>
    <property type="match status" value="1"/>
</dbReference>
<keyword evidence="3" id="KW-0547">Nucleotide-binding</keyword>
<evidence type="ECO:0000256" key="4">
    <source>
        <dbReference type="ARBA" id="ARBA00022840"/>
    </source>
</evidence>
<dbReference type="PROSITE" id="PS00211">
    <property type="entry name" value="ABC_TRANSPORTER_1"/>
    <property type="match status" value="1"/>
</dbReference>
<keyword evidence="8" id="KW-1185">Reference proteome</keyword>
<name>A0ABT0I2H9_9LACO</name>
<feature type="domain" description="ABC transporter" evidence="6">
    <location>
        <begin position="4"/>
        <end position="229"/>
    </location>
</feature>
<dbReference type="InterPro" id="IPR003593">
    <property type="entry name" value="AAA+_ATPase"/>
</dbReference>
<dbReference type="Pfam" id="PF00005">
    <property type="entry name" value="ABC_tran"/>
    <property type="match status" value="1"/>
</dbReference>
<keyword evidence="4 7" id="KW-0067">ATP-binding</keyword>
<organism evidence="7 8">
    <name type="scientific">Apilactobacillus xinyiensis</name>
    <dbReference type="NCBI Taxonomy" id="2841032"/>
    <lineage>
        <taxon>Bacteria</taxon>
        <taxon>Bacillati</taxon>
        <taxon>Bacillota</taxon>
        <taxon>Bacilli</taxon>
        <taxon>Lactobacillales</taxon>
        <taxon>Lactobacillaceae</taxon>
        <taxon>Apilactobacillus</taxon>
    </lineage>
</organism>
<evidence type="ECO:0000256" key="2">
    <source>
        <dbReference type="ARBA" id="ARBA00022448"/>
    </source>
</evidence>
<reference evidence="7 8" key="1">
    <citation type="submission" date="2021-11" db="EMBL/GenBank/DDBJ databases">
        <title>Comparative genomics of bee honey and flower isolates.</title>
        <authorList>
            <person name="Bechtner J.D."/>
            <person name="Gallus M.K."/>
            <person name="Ehrmann M."/>
        </authorList>
    </citation>
    <scope>NUCLEOTIDE SEQUENCE [LARGE SCALE GENOMIC DNA]</scope>
    <source>
        <strain evidence="7 8">M161</strain>
    </source>
</reference>
<keyword evidence="2" id="KW-0813">Transport</keyword>
<dbReference type="InterPro" id="IPR027417">
    <property type="entry name" value="P-loop_NTPase"/>
</dbReference>
<sequence>MNTLEIKNLSKFYGRTKALHNITFDIKPGSILGLIGPNGAGKSTIMKSIVGLTNYSTGSILVNNEKLKKGSRKGLKNVGSMIETPALYGHMTGLQNLKLFNDGSTSDAEIKKIMDETQISSFANKKAKNYSLGMRQRLGIAMALLNHPKLLILDEPMNGLDPQSTHDLRDLLLKLSKRGISILISSHLLDELARIADYYVVINHGKLVKQSDAKSFLSADNAVIKLDTNNNDNGLKAIQNAGLDAHIVDRDIEVKDEGNALNKALKALVDANIEITNVQRQQEDLEESLLNLLTKDKGDK</sequence>
<dbReference type="InterPro" id="IPR003439">
    <property type="entry name" value="ABC_transporter-like_ATP-bd"/>
</dbReference>
<comment type="caution">
    <text evidence="7">The sequence shown here is derived from an EMBL/GenBank/DDBJ whole genome shotgun (WGS) entry which is preliminary data.</text>
</comment>
<keyword evidence="5" id="KW-0175">Coiled coil</keyword>
<dbReference type="SUPFAM" id="SSF52540">
    <property type="entry name" value="P-loop containing nucleoside triphosphate hydrolases"/>
    <property type="match status" value="1"/>
</dbReference>
<dbReference type="PANTHER" id="PTHR43335">
    <property type="entry name" value="ABC TRANSPORTER, ATP-BINDING PROTEIN"/>
    <property type="match status" value="1"/>
</dbReference>
<evidence type="ECO:0000256" key="1">
    <source>
        <dbReference type="ARBA" id="ARBA00005417"/>
    </source>
</evidence>
<dbReference type="PROSITE" id="PS50893">
    <property type="entry name" value="ABC_TRANSPORTER_2"/>
    <property type="match status" value="1"/>
</dbReference>
<evidence type="ECO:0000259" key="6">
    <source>
        <dbReference type="PROSITE" id="PS50893"/>
    </source>
</evidence>
<proteinExistence type="inferred from homology"/>
<evidence type="ECO:0000256" key="3">
    <source>
        <dbReference type="ARBA" id="ARBA00022741"/>
    </source>
</evidence>
<accession>A0ABT0I2H9</accession>
<dbReference type="GO" id="GO:0005524">
    <property type="term" value="F:ATP binding"/>
    <property type="evidence" value="ECO:0007669"/>
    <property type="project" value="UniProtKB-KW"/>
</dbReference>
<protein>
    <submittedName>
        <fullName evidence="7">ABC transporter ATP-binding protein</fullName>
    </submittedName>
</protein>